<reference evidence="4 5" key="1">
    <citation type="submission" date="2018-09" db="EMBL/GenBank/DDBJ databases">
        <authorList>
            <person name="Grouzdev D.S."/>
            <person name="Krutkina M.S."/>
        </authorList>
    </citation>
    <scope>NUCLEOTIDE SEQUENCE [LARGE SCALE GENOMIC DNA]</scope>
    <source>
        <strain evidence="4 5">RmlP001</strain>
    </source>
</reference>
<dbReference type="SMART" id="SM00052">
    <property type="entry name" value="EAL"/>
    <property type="match status" value="1"/>
</dbReference>
<feature type="domain" description="GGDEF" evidence="3">
    <location>
        <begin position="365"/>
        <end position="497"/>
    </location>
</feature>
<sequence length="780" mass="85052">MGKPDRHETPILAALVHETVVVANYSSIAHVAIALSMSVFFWQSAPKPYLIFLAAAMSVTNAVTIALAIKFKDAIPQSSPSTIERGRRFAIGLAFTVGAIWSTMPYALFKDADGGHQQIVIATAAGLVSDAFVVGPLLAVSMALVIPIVAGSAITLCVLQPPYFEYISVLLAIYAIFVFASQRRLARYARERIHDRLLVAEQGQTIALLLNDFEEGASDWLWETDVEGRLRHAPARMAAALGCRIEDIQGQVLVAVLARHTRGGDPDGTVAAVARAMAGRDALQAATLALRIEGIDRWWTLNGKPYFSLGGEFRGYRGVGSDVTRDREAELRIGYIATHDVLTGLSNRAAFQDALATACESADTCAAALLCIDLDGFKAVNDRYGHGTGDMLLVSVAKLLQELAPRDAMVSRLGGDEFAILLTGQGRGEAEALATALVARVGMPFRIETELLAIGASVGVAVAPEDATDAAKLLARADLALYSAKQAGKGRAEHYDVMLDERLARRRRLDRDMRQALTDGGFELHYQPQIRLSDESVKGFEALLRWHHDAEGWISPAEIIPIAEATGFIVEIGRWALHKACVDALAWQGRRVAVNISSNHFKLPDFVENVFEVLDVTGLSPQLLEIEITESILLDRSYDVLGNLARLRVRGVRIALDDFGTGYSSLSYLTSFSFDTIKIDQSFIRNLRDRPESAAVVEAVTLMARALSMEVTAEGVEDVEQLNLLLSKRCDNVQGYLYGRAQPLCALPQTLLQIPQYRQDARWVEMPAVDDLNARVVRSA</sequence>
<dbReference type="Proteomes" id="UP000289411">
    <property type="component" value="Unassembled WGS sequence"/>
</dbReference>
<dbReference type="PANTHER" id="PTHR44757">
    <property type="entry name" value="DIGUANYLATE CYCLASE DGCP"/>
    <property type="match status" value="1"/>
</dbReference>
<dbReference type="SMART" id="SM00267">
    <property type="entry name" value="GGDEF"/>
    <property type="match status" value="1"/>
</dbReference>
<dbReference type="RefSeq" id="WP_129221603.1">
    <property type="nucleotide sequence ID" value="NZ_QYBC01000025.1"/>
</dbReference>
<dbReference type="InterPro" id="IPR035919">
    <property type="entry name" value="EAL_sf"/>
</dbReference>
<dbReference type="NCBIfam" id="TIGR00254">
    <property type="entry name" value="GGDEF"/>
    <property type="match status" value="1"/>
</dbReference>
<reference evidence="4 5" key="2">
    <citation type="submission" date="2019-02" db="EMBL/GenBank/DDBJ databases">
        <title>'Lichenibacterium ramalinii' gen. nov. sp. nov., 'Lichenibacterium minor' gen. nov. sp. nov.</title>
        <authorList>
            <person name="Pankratov T."/>
        </authorList>
    </citation>
    <scope>NUCLEOTIDE SEQUENCE [LARGE SCALE GENOMIC DNA]</scope>
    <source>
        <strain evidence="4 5">RmlP001</strain>
    </source>
</reference>
<dbReference type="OrthoDB" id="9814202at2"/>
<dbReference type="SUPFAM" id="SSF55073">
    <property type="entry name" value="Nucleotide cyclase"/>
    <property type="match status" value="1"/>
</dbReference>
<keyword evidence="1" id="KW-1133">Transmembrane helix</keyword>
<dbReference type="InterPro" id="IPR029787">
    <property type="entry name" value="Nucleotide_cyclase"/>
</dbReference>
<feature type="transmembrane region" description="Helical" evidence="1">
    <location>
        <begin position="20"/>
        <end position="42"/>
    </location>
</feature>
<feature type="domain" description="EAL" evidence="2">
    <location>
        <begin position="506"/>
        <end position="755"/>
    </location>
</feature>
<comment type="caution">
    <text evidence="4">The sequence shown here is derived from an EMBL/GenBank/DDBJ whole genome shotgun (WGS) entry which is preliminary data.</text>
</comment>
<evidence type="ECO:0000313" key="5">
    <source>
        <dbReference type="Proteomes" id="UP000289411"/>
    </source>
</evidence>
<proteinExistence type="predicted"/>
<dbReference type="CDD" id="cd01948">
    <property type="entry name" value="EAL"/>
    <property type="match status" value="1"/>
</dbReference>
<dbReference type="InterPro" id="IPR035965">
    <property type="entry name" value="PAS-like_dom_sf"/>
</dbReference>
<dbReference type="Gene3D" id="3.20.20.450">
    <property type="entry name" value="EAL domain"/>
    <property type="match status" value="1"/>
</dbReference>
<keyword evidence="5" id="KW-1185">Reference proteome</keyword>
<accession>A0A4Q2RAM4</accession>
<evidence type="ECO:0000259" key="2">
    <source>
        <dbReference type="PROSITE" id="PS50883"/>
    </source>
</evidence>
<keyword evidence="1" id="KW-0472">Membrane</keyword>
<dbReference type="Pfam" id="PF08448">
    <property type="entry name" value="PAS_4"/>
    <property type="match status" value="1"/>
</dbReference>
<name>A0A4Q2RAM4_9HYPH</name>
<feature type="transmembrane region" description="Helical" evidence="1">
    <location>
        <begin position="49"/>
        <end position="69"/>
    </location>
</feature>
<evidence type="ECO:0000313" key="4">
    <source>
        <dbReference type="EMBL" id="RYB01938.1"/>
    </source>
</evidence>
<dbReference type="InterPro" id="IPR052155">
    <property type="entry name" value="Biofilm_reg_signaling"/>
</dbReference>
<dbReference type="InterPro" id="IPR013656">
    <property type="entry name" value="PAS_4"/>
</dbReference>
<dbReference type="Pfam" id="PF00563">
    <property type="entry name" value="EAL"/>
    <property type="match status" value="1"/>
</dbReference>
<keyword evidence="1" id="KW-0812">Transmembrane</keyword>
<dbReference type="AlphaFoldDB" id="A0A4Q2RAM4"/>
<organism evidence="4 5">
    <name type="scientific">Lichenibacterium ramalinae</name>
    <dbReference type="NCBI Taxonomy" id="2316527"/>
    <lineage>
        <taxon>Bacteria</taxon>
        <taxon>Pseudomonadati</taxon>
        <taxon>Pseudomonadota</taxon>
        <taxon>Alphaproteobacteria</taxon>
        <taxon>Hyphomicrobiales</taxon>
        <taxon>Lichenihabitantaceae</taxon>
        <taxon>Lichenibacterium</taxon>
    </lineage>
</organism>
<dbReference type="Pfam" id="PF00990">
    <property type="entry name" value="GGDEF"/>
    <property type="match status" value="1"/>
</dbReference>
<gene>
    <name evidence="4" type="ORF">D3272_23210</name>
</gene>
<protein>
    <submittedName>
        <fullName evidence="4">EAL domain-containing protein</fullName>
    </submittedName>
</protein>
<evidence type="ECO:0000259" key="3">
    <source>
        <dbReference type="PROSITE" id="PS50887"/>
    </source>
</evidence>
<dbReference type="EMBL" id="QYBC01000025">
    <property type="protein sequence ID" value="RYB01938.1"/>
    <property type="molecule type" value="Genomic_DNA"/>
</dbReference>
<dbReference type="PROSITE" id="PS50887">
    <property type="entry name" value="GGDEF"/>
    <property type="match status" value="1"/>
</dbReference>
<feature type="transmembrane region" description="Helical" evidence="1">
    <location>
        <begin position="163"/>
        <end position="180"/>
    </location>
</feature>
<dbReference type="SUPFAM" id="SSF55785">
    <property type="entry name" value="PYP-like sensor domain (PAS domain)"/>
    <property type="match status" value="1"/>
</dbReference>
<feature type="transmembrane region" description="Helical" evidence="1">
    <location>
        <begin position="121"/>
        <end position="151"/>
    </location>
</feature>
<dbReference type="CDD" id="cd01949">
    <property type="entry name" value="GGDEF"/>
    <property type="match status" value="1"/>
</dbReference>
<dbReference type="PROSITE" id="PS50883">
    <property type="entry name" value="EAL"/>
    <property type="match status" value="1"/>
</dbReference>
<dbReference type="InterPro" id="IPR043128">
    <property type="entry name" value="Rev_trsase/Diguanyl_cyclase"/>
</dbReference>
<dbReference type="Gene3D" id="3.30.450.20">
    <property type="entry name" value="PAS domain"/>
    <property type="match status" value="1"/>
</dbReference>
<dbReference type="Gene3D" id="3.30.70.270">
    <property type="match status" value="1"/>
</dbReference>
<dbReference type="PANTHER" id="PTHR44757:SF2">
    <property type="entry name" value="BIOFILM ARCHITECTURE MAINTENANCE PROTEIN MBAA"/>
    <property type="match status" value="1"/>
</dbReference>
<dbReference type="InterPro" id="IPR001633">
    <property type="entry name" value="EAL_dom"/>
</dbReference>
<dbReference type="SUPFAM" id="SSF141868">
    <property type="entry name" value="EAL domain-like"/>
    <property type="match status" value="1"/>
</dbReference>
<evidence type="ECO:0000256" key="1">
    <source>
        <dbReference type="SAM" id="Phobius"/>
    </source>
</evidence>
<dbReference type="InterPro" id="IPR000160">
    <property type="entry name" value="GGDEF_dom"/>
</dbReference>
<feature type="transmembrane region" description="Helical" evidence="1">
    <location>
        <begin position="89"/>
        <end position="109"/>
    </location>
</feature>